<dbReference type="STRING" id="1683.Bang102_000560"/>
<feature type="compositionally biased region" description="Low complexity" evidence="1">
    <location>
        <begin position="101"/>
        <end position="139"/>
    </location>
</feature>
<feature type="region of interest" description="Disordered" evidence="1">
    <location>
        <begin position="182"/>
        <end position="205"/>
    </location>
</feature>
<name>C4FGL4_9BIFI</name>
<dbReference type="EMBL" id="ABYS02000010">
    <property type="protein sequence ID" value="EEP20557.1"/>
    <property type="molecule type" value="Genomic_DNA"/>
</dbReference>
<evidence type="ECO:0000256" key="1">
    <source>
        <dbReference type="SAM" id="MobiDB-lite"/>
    </source>
</evidence>
<protein>
    <recommendedName>
        <fullName evidence="3">Phage shock protein PspC N-terminal domain-containing protein</fullName>
    </recommendedName>
</protein>
<evidence type="ECO:0000313" key="4">
    <source>
        <dbReference type="EMBL" id="EEP20557.1"/>
    </source>
</evidence>
<evidence type="ECO:0000313" key="5">
    <source>
        <dbReference type="Proteomes" id="UP000006408"/>
    </source>
</evidence>
<feature type="region of interest" description="Disordered" evidence="1">
    <location>
        <begin position="538"/>
        <end position="557"/>
    </location>
</feature>
<keyword evidence="2" id="KW-0472">Membrane</keyword>
<comment type="caution">
    <text evidence="4">The sequence shown here is derived from an EMBL/GenBank/DDBJ whole genome shotgun (WGS) entry which is preliminary data.</text>
</comment>
<dbReference type="Pfam" id="PF04024">
    <property type="entry name" value="PspC"/>
    <property type="match status" value="1"/>
</dbReference>
<accession>C4FGL4</accession>
<keyword evidence="2" id="KW-0812">Transmembrane</keyword>
<evidence type="ECO:0000259" key="3">
    <source>
        <dbReference type="Pfam" id="PF04024"/>
    </source>
</evidence>
<dbReference type="Proteomes" id="UP000006408">
    <property type="component" value="Unassembled WGS sequence"/>
</dbReference>
<evidence type="ECO:0000256" key="2">
    <source>
        <dbReference type="SAM" id="Phobius"/>
    </source>
</evidence>
<organism evidence="4 5">
    <name type="scientific">Bifidobacterium angulatum DSM 20098 = JCM 7096</name>
    <dbReference type="NCBI Taxonomy" id="518635"/>
    <lineage>
        <taxon>Bacteria</taxon>
        <taxon>Bacillati</taxon>
        <taxon>Actinomycetota</taxon>
        <taxon>Actinomycetes</taxon>
        <taxon>Bifidobacteriales</taxon>
        <taxon>Bifidobacteriaceae</taxon>
        <taxon>Bifidobacterium</taxon>
    </lineage>
</organism>
<feature type="transmembrane region" description="Helical" evidence="2">
    <location>
        <begin position="247"/>
        <end position="267"/>
    </location>
</feature>
<feature type="transmembrane region" description="Helical" evidence="2">
    <location>
        <begin position="12"/>
        <end position="36"/>
    </location>
</feature>
<feature type="compositionally biased region" description="Polar residues" evidence="1">
    <location>
        <begin position="140"/>
        <end position="156"/>
    </location>
</feature>
<dbReference type="InterPro" id="IPR007168">
    <property type="entry name" value="Phageshock_PspC_N"/>
</dbReference>
<feature type="transmembrane region" description="Helical" evidence="2">
    <location>
        <begin position="60"/>
        <end position="91"/>
    </location>
</feature>
<dbReference type="AlphaFoldDB" id="C4FGL4"/>
<feature type="transmembrane region" description="Helical" evidence="2">
    <location>
        <begin position="279"/>
        <end position="299"/>
    </location>
</feature>
<feature type="domain" description="Phage shock protein PspC N-terminal" evidence="3">
    <location>
        <begin position="1"/>
        <end position="40"/>
    </location>
</feature>
<reference evidence="4" key="1">
    <citation type="submission" date="2009-04" db="EMBL/GenBank/DDBJ databases">
        <authorList>
            <person name="Weinstock G."/>
            <person name="Sodergren E."/>
            <person name="Clifton S."/>
            <person name="Fulton L."/>
            <person name="Fulton B."/>
            <person name="Courtney L."/>
            <person name="Fronick C."/>
            <person name="Harrison M."/>
            <person name="Strong C."/>
            <person name="Farmer C."/>
            <person name="Delahaunty K."/>
            <person name="Markovic C."/>
            <person name="Hall O."/>
            <person name="Minx P."/>
            <person name="Tomlinson C."/>
            <person name="Mitreva M."/>
            <person name="Nelson J."/>
            <person name="Hou S."/>
            <person name="Wollam A."/>
            <person name="Pepin K.H."/>
            <person name="Johnson M."/>
            <person name="Bhonagiri V."/>
            <person name="Nash W.E."/>
            <person name="Warren W."/>
            <person name="Chinwalla A."/>
            <person name="Mardis E.R."/>
            <person name="Wilson R.K."/>
        </authorList>
    </citation>
    <scope>NUCLEOTIDE SEQUENCE [LARGE SCALE GENOMIC DNA]</scope>
    <source>
        <strain evidence="4">DSM 20098</strain>
    </source>
</reference>
<sequence length="557" mass="60046">MARRLGWSTTLVRALVILTSLLFGAGAAFYALAWLLLPDETDDRILCEELINGHWDWNCLGALICAAAAICLPGVGWAAFAMAALALWLLINRQSYAAQWQQPHMPQPQSQQPPARQSGQSTQPNRPTQPTQPVAPAQPFVSTQSQYAQRQSQNNAARGPAQSPYQTFQQPVNEPAAFVTASVPPTFSAPPQDKTPQPRPKRVRRKPAGPLLVLATLGLALLAIAGTGWCATTLAIDWEYPQRLLRLATMCCGGICLGIGITIVILGCVGRRAGGLHPLAWCAAFMAVVMAFCMGMVTLESRYWQIPKDYRRVTVSGTMTWSDTSDAQMKRYERGLVISGKDYANDVLNIDLSGYPTTHGKHKVRLEDGTYGESSCPTGTLNLMAANVQVAVTLPDGCQWSVGDQDNGFSNIVDYVGGPDGLTFNNGMGWIGLFLDNSGTQHGVNGLSKGVPALAGTSDYDDFSNYDNADEHDDAVKSGDAVYDGTNLDKAFKTIYDHKWYWPSIESDKAPQQPDLCINIAGTAAGSVTVQYASDSKLPLGSANAKSQHSADGKETK</sequence>
<keyword evidence="2" id="KW-1133">Transmembrane helix</keyword>
<dbReference type="eggNOG" id="COG1983">
    <property type="taxonomic scope" value="Bacteria"/>
</dbReference>
<keyword evidence="5" id="KW-1185">Reference proteome</keyword>
<gene>
    <name evidence="4" type="ORF">BIFANG_03488</name>
</gene>
<proteinExistence type="predicted"/>
<dbReference type="HOGENOM" id="CLU_024911_0_0_11"/>
<dbReference type="PATRIC" id="fig|518635.7.peg.1327"/>
<feature type="transmembrane region" description="Helical" evidence="2">
    <location>
        <begin position="211"/>
        <end position="235"/>
    </location>
</feature>
<feature type="region of interest" description="Disordered" evidence="1">
    <location>
        <begin position="101"/>
        <end position="167"/>
    </location>
</feature>